<dbReference type="InterPro" id="IPR049730">
    <property type="entry name" value="SNF2/RAD54-like_C"/>
</dbReference>
<dbReference type="InterPro" id="IPR014001">
    <property type="entry name" value="Helicase_ATP-bd"/>
</dbReference>
<evidence type="ECO:0000256" key="1">
    <source>
        <dbReference type="ARBA" id="ARBA00022801"/>
    </source>
</evidence>
<dbReference type="InterPro" id="IPR027417">
    <property type="entry name" value="P-loop_NTPase"/>
</dbReference>
<reference evidence="5" key="1">
    <citation type="journal article" date="2019" name="Int. J. Syst. Evol. Microbiol.">
        <title>The Global Catalogue of Microorganisms (GCM) 10K type strain sequencing project: providing services to taxonomists for standard genome sequencing and annotation.</title>
        <authorList>
            <consortium name="The Broad Institute Genomics Platform"/>
            <consortium name="The Broad Institute Genome Sequencing Center for Infectious Disease"/>
            <person name="Wu L."/>
            <person name="Ma J."/>
        </authorList>
    </citation>
    <scope>NUCLEOTIDE SEQUENCE [LARGE SCALE GENOMIC DNA]</scope>
    <source>
        <strain evidence="5">NBRC 108728</strain>
    </source>
</reference>
<dbReference type="InterPro" id="IPR038718">
    <property type="entry name" value="SNF2-like_sf"/>
</dbReference>
<dbReference type="PANTHER" id="PTHR45766">
    <property type="entry name" value="DNA ANNEALING HELICASE AND ENDONUCLEASE ZRANB3 FAMILY MEMBER"/>
    <property type="match status" value="1"/>
</dbReference>
<feature type="compositionally biased region" description="Basic and acidic residues" evidence="2">
    <location>
        <begin position="306"/>
        <end position="328"/>
    </location>
</feature>
<keyword evidence="4" id="KW-0614">Plasmid</keyword>
<dbReference type="Pfam" id="PF00176">
    <property type="entry name" value="SNF2-rel_dom"/>
    <property type="match status" value="1"/>
</dbReference>
<dbReference type="CDD" id="cd18793">
    <property type="entry name" value="SF2_C_SNF"/>
    <property type="match status" value="1"/>
</dbReference>
<gene>
    <name evidence="4" type="ORF">GCM10025867_47530</name>
</gene>
<dbReference type="Proteomes" id="UP001321486">
    <property type="component" value="Plasmid pNBRC108728a"/>
</dbReference>
<dbReference type="SMART" id="SM00487">
    <property type="entry name" value="DEXDc"/>
    <property type="match status" value="1"/>
</dbReference>
<evidence type="ECO:0000313" key="5">
    <source>
        <dbReference type="Proteomes" id="UP001321486"/>
    </source>
</evidence>
<evidence type="ECO:0000259" key="3">
    <source>
        <dbReference type="PROSITE" id="PS51192"/>
    </source>
</evidence>
<dbReference type="PROSITE" id="PS51192">
    <property type="entry name" value="HELICASE_ATP_BIND_1"/>
    <property type="match status" value="1"/>
</dbReference>
<dbReference type="RefSeq" id="WP_286347359.1">
    <property type="nucleotide sequence ID" value="NZ_AP027733.1"/>
</dbReference>
<dbReference type="EMBL" id="AP027733">
    <property type="protein sequence ID" value="BDZ52512.1"/>
    <property type="molecule type" value="Genomic_DNA"/>
</dbReference>
<dbReference type="InterPro" id="IPR000330">
    <property type="entry name" value="SNF2_N"/>
</dbReference>
<dbReference type="SUPFAM" id="SSF52540">
    <property type="entry name" value="P-loop containing nucleoside triphosphate hydrolases"/>
    <property type="match status" value="2"/>
</dbReference>
<sequence length="725" mass="79764">MTNATTTTLRAWATKGEVFLQGPRSMPDNEVRALGFASKLKGSWRLNPEAAPRVIAFAQRHGGTVNDELSTLAAEMESIEQVTIERRVIHVRRDSSTPNLTDAIPTAYARQNTARKYWTVPLFDARAVEEWADRHGLRVAQEVRDAARARWRDEMDAFLISNATSHDTPPEIVGLKSTLMGQQVVAVAAAERFQTVLIADEPGLGKTLESLAALRVAGKERLRAVVICPSSLTANWITETMTHFEFGTFNGFIAEGQKPGYIPGNADIVVVGWAIVQFWAETIAAWQPDALIIDEGHYGKSGAETFQKRRETKVDSRGRTRTTTKDVKTGGTQRGTGSMAISKAVTGRKGDDGMVLVLTGTPIVNRPIEVLALLEMLGIDDLFGGPVMFKERYCGPKDVFIGPGKGPRRDGYVRTYDGASNLAELNTRLRVSGHYLRRTKSIMVQQGDLPVKYVDGAEFYDREAERRPWYITPAPEDMAAYRQVEEETSAFFADQARDIAEKLKVDLLNAKVGEKLSKEAAAHLSRIAHLRQAAARAKVPSILAKVNELVARGEKVVIAAHHRDVVDIYADAFSGLRIQGGMKIEEVERDKKLFNGAPVSEHPVITVSIEAGKTGHTLCKQSIEGAGPACAWMILAEQIWGAGDEEQMTDRIYRIGQDRDVHIVNAVLSDSIDVGIYRSREKKRRIMLAAVDAVEGDVEKDGNRGITTTLARQGIERGLTERAAA</sequence>
<feature type="domain" description="Helicase ATP-binding" evidence="3">
    <location>
        <begin position="187"/>
        <end position="380"/>
    </location>
</feature>
<evidence type="ECO:0000256" key="2">
    <source>
        <dbReference type="SAM" id="MobiDB-lite"/>
    </source>
</evidence>
<evidence type="ECO:0000313" key="4">
    <source>
        <dbReference type="EMBL" id="BDZ52512.1"/>
    </source>
</evidence>
<dbReference type="Gene3D" id="3.40.50.10810">
    <property type="entry name" value="Tandem AAA-ATPase domain"/>
    <property type="match status" value="1"/>
</dbReference>
<proteinExistence type="predicted"/>
<dbReference type="Gene3D" id="3.40.50.300">
    <property type="entry name" value="P-loop containing nucleotide triphosphate hydrolases"/>
    <property type="match status" value="1"/>
</dbReference>
<name>A0ABN6Y5A3_9MICO</name>
<feature type="region of interest" description="Disordered" evidence="2">
    <location>
        <begin position="305"/>
        <end position="341"/>
    </location>
</feature>
<dbReference type="PANTHER" id="PTHR45766:SF6">
    <property type="entry name" value="SWI_SNF-RELATED MATRIX-ASSOCIATED ACTIN-DEPENDENT REGULATOR OF CHROMATIN SUBFAMILY A-LIKE PROTEIN 1"/>
    <property type="match status" value="1"/>
</dbReference>
<accession>A0ABN6Y5A3</accession>
<organism evidence="4 5">
    <name type="scientific">Frondihabitans sucicola</name>
    <dbReference type="NCBI Taxonomy" id="1268041"/>
    <lineage>
        <taxon>Bacteria</taxon>
        <taxon>Bacillati</taxon>
        <taxon>Actinomycetota</taxon>
        <taxon>Actinomycetes</taxon>
        <taxon>Micrococcales</taxon>
        <taxon>Microbacteriaceae</taxon>
        <taxon>Frondihabitans</taxon>
    </lineage>
</organism>
<keyword evidence="1" id="KW-0378">Hydrolase</keyword>
<geneLocation type="plasmid" evidence="4 5">
    <name>pNBRC108728a</name>
</geneLocation>
<keyword evidence="5" id="KW-1185">Reference proteome</keyword>
<protein>
    <recommendedName>
        <fullName evidence="3">Helicase ATP-binding domain-containing protein</fullName>
    </recommendedName>
</protein>